<evidence type="ECO:0000256" key="2">
    <source>
        <dbReference type="ARBA" id="ARBA00022448"/>
    </source>
</evidence>
<feature type="transmembrane region" description="Helical" evidence="9">
    <location>
        <begin position="149"/>
        <end position="171"/>
    </location>
</feature>
<comment type="similarity">
    <text evidence="8 9">Belongs to the TRAP transporter small permease family.</text>
</comment>
<dbReference type="RefSeq" id="WP_097153385.1">
    <property type="nucleotide sequence ID" value="NZ_OBEL01000002.1"/>
</dbReference>
<dbReference type="InterPro" id="IPR007387">
    <property type="entry name" value="TRAP_DctQ"/>
</dbReference>
<dbReference type="PANTHER" id="PTHR35011:SF2">
    <property type="entry name" value="2,3-DIKETO-L-GULONATE TRAP TRANSPORTER SMALL PERMEASE PROTEIN YIAM"/>
    <property type="match status" value="1"/>
</dbReference>
<dbReference type="GO" id="GO:0005886">
    <property type="term" value="C:plasma membrane"/>
    <property type="evidence" value="ECO:0007669"/>
    <property type="project" value="UniProtKB-SubCell"/>
</dbReference>
<comment type="subcellular location">
    <subcellularLocation>
        <location evidence="1 9">Cell inner membrane</location>
        <topology evidence="1 9">Multi-pass membrane protein</topology>
    </subcellularLocation>
</comment>
<evidence type="ECO:0000256" key="5">
    <source>
        <dbReference type="ARBA" id="ARBA00022692"/>
    </source>
</evidence>
<dbReference type="Proteomes" id="UP000219439">
    <property type="component" value="Unassembled WGS sequence"/>
</dbReference>
<feature type="domain" description="Tripartite ATP-independent periplasmic transporters DctQ component" evidence="10">
    <location>
        <begin position="23"/>
        <end position="137"/>
    </location>
</feature>
<dbReference type="OrthoDB" id="7843639at2"/>
<keyword evidence="2 9" id="KW-0813">Transport</keyword>
<evidence type="ECO:0000313" key="12">
    <source>
        <dbReference type="Proteomes" id="UP000219439"/>
    </source>
</evidence>
<gene>
    <name evidence="11" type="ORF">SAMN06265368_2073</name>
</gene>
<feature type="transmembrane region" description="Helical" evidence="9">
    <location>
        <begin position="43"/>
        <end position="62"/>
    </location>
</feature>
<dbReference type="GO" id="GO:0015740">
    <property type="term" value="P:C4-dicarboxylate transport"/>
    <property type="evidence" value="ECO:0007669"/>
    <property type="project" value="TreeGrafter"/>
</dbReference>
<feature type="transmembrane region" description="Helical" evidence="9">
    <location>
        <begin position="15"/>
        <end position="37"/>
    </location>
</feature>
<evidence type="ECO:0000256" key="3">
    <source>
        <dbReference type="ARBA" id="ARBA00022475"/>
    </source>
</evidence>
<proteinExistence type="inferred from homology"/>
<evidence type="ECO:0000256" key="7">
    <source>
        <dbReference type="ARBA" id="ARBA00023136"/>
    </source>
</evidence>
<dbReference type="Pfam" id="PF04290">
    <property type="entry name" value="DctQ"/>
    <property type="match status" value="1"/>
</dbReference>
<comment type="subunit">
    <text evidence="9">The complex comprises the extracytoplasmic solute receptor protein and the two transmembrane proteins.</text>
</comment>
<dbReference type="AlphaFoldDB" id="A0A285PFT5"/>
<keyword evidence="7 9" id="KW-0472">Membrane</keyword>
<keyword evidence="3" id="KW-1003">Cell membrane</keyword>
<keyword evidence="5 9" id="KW-0812">Transmembrane</keyword>
<protein>
    <recommendedName>
        <fullName evidence="9">TRAP transporter small permease protein</fullName>
    </recommendedName>
</protein>
<organism evidence="11 12">
    <name type="scientific">Cohaesibacter gelatinilyticus</name>
    <dbReference type="NCBI Taxonomy" id="372072"/>
    <lineage>
        <taxon>Bacteria</taxon>
        <taxon>Pseudomonadati</taxon>
        <taxon>Pseudomonadota</taxon>
        <taxon>Alphaproteobacteria</taxon>
        <taxon>Hyphomicrobiales</taxon>
        <taxon>Cohaesibacteraceae</taxon>
    </lineage>
</organism>
<evidence type="ECO:0000259" key="10">
    <source>
        <dbReference type="Pfam" id="PF04290"/>
    </source>
</evidence>
<comment type="function">
    <text evidence="9">Part of the tripartite ATP-independent periplasmic (TRAP) transport system.</text>
</comment>
<evidence type="ECO:0000313" key="11">
    <source>
        <dbReference type="EMBL" id="SNZ18996.1"/>
    </source>
</evidence>
<keyword evidence="12" id="KW-1185">Reference proteome</keyword>
<evidence type="ECO:0000256" key="4">
    <source>
        <dbReference type="ARBA" id="ARBA00022519"/>
    </source>
</evidence>
<evidence type="ECO:0000256" key="1">
    <source>
        <dbReference type="ARBA" id="ARBA00004429"/>
    </source>
</evidence>
<feature type="transmembrane region" description="Helical" evidence="9">
    <location>
        <begin position="83"/>
        <end position="107"/>
    </location>
</feature>
<keyword evidence="4 9" id="KW-0997">Cell inner membrane</keyword>
<evidence type="ECO:0000256" key="6">
    <source>
        <dbReference type="ARBA" id="ARBA00022989"/>
    </source>
</evidence>
<dbReference type="EMBL" id="OBEL01000002">
    <property type="protein sequence ID" value="SNZ18996.1"/>
    <property type="molecule type" value="Genomic_DNA"/>
</dbReference>
<keyword evidence="6 9" id="KW-1133">Transmembrane helix</keyword>
<dbReference type="InterPro" id="IPR055348">
    <property type="entry name" value="DctQ"/>
</dbReference>
<evidence type="ECO:0000256" key="9">
    <source>
        <dbReference type="RuleBase" id="RU369079"/>
    </source>
</evidence>
<sequence>MERLSQFVTKFEESVIALLLAGMTLLSFSQVIARYVFNSGWGAALEATTLMFAWMILFGMSYGIKIGAHLGVDAMINLLPSRAFRIVAVIGALAGVVYAGFLLYGSWRYLGTMWKFNIGLEELHFPGWFANGVAPALGWEIYDNEVPRWLAYSILPIGLALFAFRCLQAAWQIIKGDRKMIIASHEAEDLVAENKDAV</sequence>
<evidence type="ECO:0000256" key="8">
    <source>
        <dbReference type="ARBA" id="ARBA00038436"/>
    </source>
</evidence>
<name>A0A285PFT5_9HYPH</name>
<reference evidence="11 12" key="1">
    <citation type="submission" date="2017-09" db="EMBL/GenBank/DDBJ databases">
        <authorList>
            <person name="Ehlers B."/>
            <person name="Leendertz F.H."/>
        </authorList>
    </citation>
    <scope>NUCLEOTIDE SEQUENCE [LARGE SCALE GENOMIC DNA]</scope>
    <source>
        <strain evidence="11 12">DSM 18289</strain>
    </source>
</reference>
<accession>A0A285PFT5</accession>
<dbReference type="PANTHER" id="PTHR35011">
    <property type="entry name" value="2,3-DIKETO-L-GULONATE TRAP TRANSPORTER SMALL PERMEASE PROTEIN YIAM"/>
    <property type="match status" value="1"/>
</dbReference>
<dbReference type="GO" id="GO:0022857">
    <property type="term" value="F:transmembrane transporter activity"/>
    <property type="evidence" value="ECO:0007669"/>
    <property type="project" value="UniProtKB-UniRule"/>
</dbReference>